<accession>A0A7W3XPV8</accession>
<organism evidence="1 2">
    <name type="scientific">Fontibacillus solani</name>
    <dbReference type="NCBI Taxonomy" id="1572857"/>
    <lineage>
        <taxon>Bacteria</taxon>
        <taxon>Bacillati</taxon>
        <taxon>Bacillota</taxon>
        <taxon>Bacilli</taxon>
        <taxon>Bacillales</taxon>
        <taxon>Paenibacillaceae</taxon>
        <taxon>Fontibacillus</taxon>
    </lineage>
</organism>
<evidence type="ECO:0000313" key="1">
    <source>
        <dbReference type="EMBL" id="MBA9083825.1"/>
    </source>
</evidence>
<sequence length="31" mass="3315">MKFFKIVTGVAVLAAMLITPLGQEVHAERGS</sequence>
<comment type="caution">
    <text evidence="1">The sequence shown here is derived from an EMBL/GenBank/DDBJ whole genome shotgun (WGS) entry which is preliminary data.</text>
</comment>
<reference evidence="1 2" key="1">
    <citation type="submission" date="2020-08" db="EMBL/GenBank/DDBJ databases">
        <title>Genomic Encyclopedia of Type Strains, Phase III (KMG-III): the genomes of soil and plant-associated and newly described type strains.</title>
        <authorList>
            <person name="Whitman W."/>
        </authorList>
    </citation>
    <scope>NUCLEOTIDE SEQUENCE [LARGE SCALE GENOMIC DNA]</scope>
    <source>
        <strain evidence="1 2">CECT 8693</strain>
    </source>
</reference>
<dbReference type="AlphaFoldDB" id="A0A7W3XPV8"/>
<gene>
    <name evidence="1" type="ORF">FHR92_000268</name>
</gene>
<protein>
    <submittedName>
        <fullName evidence="1">Uncharacterized protein</fullName>
    </submittedName>
</protein>
<keyword evidence="2" id="KW-1185">Reference proteome</keyword>
<dbReference type="Proteomes" id="UP000567067">
    <property type="component" value="Unassembled WGS sequence"/>
</dbReference>
<dbReference type="EMBL" id="JACJIP010000001">
    <property type="protein sequence ID" value="MBA9083825.1"/>
    <property type="molecule type" value="Genomic_DNA"/>
</dbReference>
<proteinExistence type="predicted"/>
<name>A0A7W3XPV8_9BACL</name>
<evidence type="ECO:0000313" key="2">
    <source>
        <dbReference type="Proteomes" id="UP000567067"/>
    </source>
</evidence>